<evidence type="ECO:0000256" key="5">
    <source>
        <dbReference type="SAM" id="MobiDB-lite"/>
    </source>
</evidence>
<dbReference type="Pfam" id="PF00010">
    <property type="entry name" value="HLH"/>
    <property type="match status" value="1"/>
</dbReference>
<dbReference type="SUPFAM" id="SSF47459">
    <property type="entry name" value="HLH, helix-loop-helix DNA-binding domain"/>
    <property type="match status" value="1"/>
</dbReference>
<feature type="compositionally biased region" description="Gly residues" evidence="5">
    <location>
        <begin position="64"/>
        <end position="74"/>
    </location>
</feature>
<comment type="similarity">
    <text evidence="1">Belongs to the bHLH protein family.</text>
</comment>
<dbReference type="InterPro" id="IPR011598">
    <property type="entry name" value="bHLH_dom"/>
</dbReference>
<dbReference type="SMART" id="SM00353">
    <property type="entry name" value="HLH"/>
    <property type="match status" value="1"/>
</dbReference>
<evidence type="ECO:0000256" key="3">
    <source>
        <dbReference type="ARBA" id="ARBA00023125"/>
    </source>
</evidence>
<gene>
    <name evidence="7" type="ORF">URODEC1_LOCUS7584</name>
</gene>
<keyword evidence="3" id="KW-0238">DNA-binding</keyword>
<evidence type="ECO:0000313" key="8">
    <source>
        <dbReference type="Proteomes" id="UP001497457"/>
    </source>
</evidence>
<evidence type="ECO:0000256" key="2">
    <source>
        <dbReference type="ARBA" id="ARBA00023015"/>
    </source>
</evidence>
<dbReference type="InterPro" id="IPR031066">
    <property type="entry name" value="bHLH_ALC-like_plant"/>
</dbReference>
<feature type="region of interest" description="Disordered" evidence="5">
    <location>
        <begin position="60"/>
        <end position="88"/>
    </location>
</feature>
<dbReference type="Proteomes" id="UP001497457">
    <property type="component" value="Chromosome 11b"/>
</dbReference>
<dbReference type="PANTHER" id="PTHR45855:SF24">
    <property type="entry name" value="HELIX-LOOP-HELIX DNA-BINDING DOMAIN CONTAINING PROTEIN, EXPRESSED"/>
    <property type="match status" value="1"/>
</dbReference>
<sequence length="339" mass="35931">MPPHKELMMNNQGSCPEHYNSVLDSGEATGRGGDGSGVADEGFHGMFGDRQSSGDLFDMVWQRGAGGGGGGSGSGSMDVQPSQMAQLPSPSTAAVVPLPSDDEMMAWLSPIVRDDELVFTDVQLDNHPGDLAGHAAAAADDQQAALVKETAQQAADHKKDDKLPRTEEKCRADDSTFFSLRKKAITGGARKSHNLETHSLTEKRRRCKINKKFKTLQQLVPGCVKSNQASILDQTIQYMKTLQQQIQAMSSGRGMKPAAVYPVVAPPYLPPAAAAAPGVLVRPGVVLAPPPAMIPFGPLLSLLQHHQYPAAMASPPMLHPAMAAAPNVVASSSQRKTAE</sequence>
<evidence type="ECO:0000256" key="1">
    <source>
        <dbReference type="ARBA" id="ARBA00005510"/>
    </source>
</evidence>
<evidence type="ECO:0000313" key="7">
    <source>
        <dbReference type="EMBL" id="CAL4898106.1"/>
    </source>
</evidence>
<dbReference type="PROSITE" id="PS50888">
    <property type="entry name" value="BHLH"/>
    <property type="match status" value="1"/>
</dbReference>
<protein>
    <recommendedName>
        <fullName evidence="6">BHLH domain-containing protein</fullName>
    </recommendedName>
</protein>
<keyword evidence="4" id="KW-0804">Transcription</keyword>
<dbReference type="GO" id="GO:0003677">
    <property type="term" value="F:DNA binding"/>
    <property type="evidence" value="ECO:0007669"/>
    <property type="project" value="UniProtKB-KW"/>
</dbReference>
<feature type="domain" description="BHLH" evidence="6">
    <location>
        <begin position="193"/>
        <end position="242"/>
    </location>
</feature>
<organism evidence="7 8">
    <name type="scientific">Urochloa decumbens</name>
    <dbReference type="NCBI Taxonomy" id="240449"/>
    <lineage>
        <taxon>Eukaryota</taxon>
        <taxon>Viridiplantae</taxon>
        <taxon>Streptophyta</taxon>
        <taxon>Embryophyta</taxon>
        <taxon>Tracheophyta</taxon>
        <taxon>Spermatophyta</taxon>
        <taxon>Magnoliopsida</taxon>
        <taxon>Liliopsida</taxon>
        <taxon>Poales</taxon>
        <taxon>Poaceae</taxon>
        <taxon>PACMAD clade</taxon>
        <taxon>Panicoideae</taxon>
        <taxon>Panicodae</taxon>
        <taxon>Paniceae</taxon>
        <taxon>Melinidinae</taxon>
        <taxon>Urochloa</taxon>
    </lineage>
</organism>
<reference evidence="8" key="1">
    <citation type="submission" date="2024-06" db="EMBL/GenBank/DDBJ databases">
        <authorList>
            <person name="Ryan C."/>
        </authorList>
    </citation>
    <scope>NUCLEOTIDE SEQUENCE [LARGE SCALE GENOMIC DNA]</scope>
</reference>
<dbReference type="InterPro" id="IPR036638">
    <property type="entry name" value="HLH_DNA-bd_sf"/>
</dbReference>
<keyword evidence="2" id="KW-0805">Transcription regulation</keyword>
<name>A0ABC8VWK7_9POAL</name>
<dbReference type="Gene3D" id="4.10.280.10">
    <property type="entry name" value="Helix-loop-helix DNA-binding domain"/>
    <property type="match status" value="1"/>
</dbReference>
<dbReference type="AlphaFoldDB" id="A0ABC8VWK7"/>
<accession>A0ABC8VWK7</accession>
<evidence type="ECO:0000256" key="4">
    <source>
        <dbReference type="ARBA" id="ARBA00023163"/>
    </source>
</evidence>
<keyword evidence="8" id="KW-1185">Reference proteome</keyword>
<proteinExistence type="inferred from homology"/>
<feature type="compositionally biased region" description="Polar residues" evidence="5">
    <location>
        <begin position="77"/>
        <end position="88"/>
    </location>
</feature>
<reference evidence="7 8" key="2">
    <citation type="submission" date="2024-10" db="EMBL/GenBank/DDBJ databases">
        <authorList>
            <person name="Ryan C."/>
        </authorList>
    </citation>
    <scope>NUCLEOTIDE SEQUENCE [LARGE SCALE GENOMIC DNA]</scope>
</reference>
<evidence type="ECO:0000259" key="6">
    <source>
        <dbReference type="PROSITE" id="PS50888"/>
    </source>
</evidence>
<dbReference type="EMBL" id="OZ075121">
    <property type="protein sequence ID" value="CAL4898106.1"/>
    <property type="molecule type" value="Genomic_DNA"/>
</dbReference>
<dbReference type="PANTHER" id="PTHR45855">
    <property type="entry name" value="TRANSCRIPTION FACTOR PIF1-RELATED"/>
    <property type="match status" value="1"/>
</dbReference>